<dbReference type="VEuPathDB" id="FungiDB:BTJ68_13235"/>
<dbReference type="AlphaFoldDB" id="A0A3M7DZX3"/>
<dbReference type="OrthoDB" id="39175at2759"/>
<evidence type="ECO:0008006" key="4">
    <source>
        <dbReference type="Google" id="ProtNLM"/>
    </source>
</evidence>
<dbReference type="Proteomes" id="UP000269276">
    <property type="component" value="Unassembled WGS sequence"/>
</dbReference>
<comment type="caution">
    <text evidence="2">The sequence shown here is derived from an EMBL/GenBank/DDBJ whole genome shotgun (WGS) entry which is preliminary data.</text>
</comment>
<evidence type="ECO:0000313" key="2">
    <source>
        <dbReference type="EMBL" id="RMY69680.1"/>
    </source>
</evidence>
<evidence type="ECO:0000256" key="1">
    <source>
        <dbReference type="SAM" id="MobiDB-lite"/>
    </source>
</evidence>
<dbReference type="EMBL" id="QWIP01000195">
    <property type="protein sequence ID" value="RMY69680.1"/>
    <property type="molecule type" value="Genomic_DNA"/>
</dbReference>
<sequence>MIGSKGLLYVDDEWCFVEAKSCGCSGLQKAEDEVHAGKAQCWTILSEMSQDATPMRVSTSSQLKCLWGVAVSLLNYRQAASLRDSELLLASTSAQRVQDVGSAQALIHRVERIEKHLGLSNEDLDDTSHPTNSTTPVGLNRSMAPVLAASVHLKTKAAGAPNAKAWDVGIVEHLWKSFHDAMPGLHFLPQKQVFTAPTPLLLASMLYCSASRGPACVAQYAPTYHSSLCHEISCLMMPNDDLGASTTPFAISEEWGFQIVLGIVLAALLSEGQTRHTGLWLSAAYRLLLEHCPPRLTNNTHQWQQLFTGLQILDLEHASLHLTCPTLPLEPPLHSIQMSSTDQLYSLSRMMHVGLTHFAGRGLPTIWSYFAKNGEADVALTGHSYSGVDTAVIRDWARQLDDWLARFSLGPFESENDRKAVYRQYVLHRLLVLSIYLPSRQYDIFSPHETPNERHELLLSAKATVKLHTRDSTIWSNWDLIMITWAGLIVLQGAQGGYIEPGDIQAIRVHLDLLKQTGEPMPSLRHTLAEHLELKLQHVANDHTTARMLTTNDAGDPFRDPWQLFDEASLDSLNRYLWPEDDDMQVLGVGS</sequence>
<organism evidence="2 3">
    <name type="scientific">Hortaea werneckii</name>
    <name type="common">Black yeast</name>
    <name type="synonym">Cladosporium werneckii</name>
    <dbReference type="NCBI Taxonomy" id="91943"/>
    <lineage>
        <taxon>Eukaryota</taxon>
        <taxon>Fungi</taxon>
        <taxon>Dikarya</taxon>
        <taxon>Ascomycota</taxon>
        <taxon>Pezizomycotina</taxon>
        <taxon>Dothideomycetes</taxon>
        <taxon>Dothideomycetidae</taxon>
        <taxon>Mycosphaerellales</taxon>
        <taxon>Teratosphaeriaceae</taxon>
        <taxon>Hortaea</taxon>
    </lineage>
</organism>
<reference evidence="2 3" key="1">
    <citation type="journal article" date="2018" name="BMC Genomics">
        <title>Genomic evidence for intraspecific hybridization in a clonal and extremely halotolerant yeast.</title>
        <authorList>
            <person name="Gostincar C."/>
            <person name="Stajich J.E."/>
            <person name="Zupancic J."/>
            <person name="Zalar P."/>
            <person name="Gunde-Cimerman N."/>
        </authorList>
    </citation>
    <scope>NUCLEOTIDE SEQUENCE [LARGE SCALE GENOMIC DNA]</scope>
    <source>
        <strain evidence="2 3">EXF-2682</strain>
    </source>
</reference>
<feature type="region of interest" description="Disordered" evidence="1">
    <location>
        <begin position="120"/>
        <end position="139"/>
    </location>
</feature>
<evidence type="ECO:0000313" key="3">
    <source>
        <dbReference type="Proteomes" id="UP000269276"/>
    </source>
</evidence>
<name>A0A3M7DZX3_HORWE</name>
<protein>
    <recommendedName>
        <fullName evidence="4">Transcription factor domain-containing protein</fullName>
    </recommendedName>
</protein>
<gene>
    <name evidence="2" type="ORF">D0863_06305</name>
</gene>
<accession>A0A3M7DZX3</accession>
<proteinExistence type="predicted"/>